<dbReference type="PROSITE" id="PS51257">
    <property type="entry name" value="PROKAR_LIPOPROTEIN"/>
    <property type="match status" value="1"/>
</dbReference>
<feature type="chain" id="PRO_5027911017" description="Lipocalin-like domain-containing protein" evidence="2">
    <location>
        <begin position="29"/>
        <end position="147"/>
    </location>
</feature>
<feature type="region of interest" description="Disordered" evidence="1">
    <location>
        <begin position="30"/>
        <end position="49"/>
    </location>
</feature>
<dbReference type="AlphaFoldDB" id="A0A6S6UI22"/>
<reference evidence="3" key="1">
    <citation type="submission" date="2020-01" db="EMBL/GenBank/DDBJ databases">
        <authorList>
            <person name="Meier V. D."/>
            <person name="Meier V D."/>
        </authorList>
    </citation>
    <scope>NUCLEOTIDE SEQUENCE</scope>
    <source>
        <strain evidence="3">HLG_WM_MAG_10</strain>
    </source>
</reference>
<evidence type="ECO:0000256" key="1">
    <source>
        <dbReference type="SAM" id="MobiDB-lite"/>
    </source>
</evidence>
<protein>
    <recommendedName>
        <fullName evidence="4">Lipocalin-like domain-containing protein</fullName>
    </recommendedName>
</protein>
<keyword evidence="2" id="KW-0732">Signal</keyword>
<accession>A0A6S6UI22</accession>
<evidence type="ECO:0000313" key="3">
    <source>
        <dbReference type="EMBL" id="CAA6830401.1"/>
    </source>
</evidence>
<sequence>MKKNILTLFSLSILLTAISCSSSSTESASTAVDQGTELQESNTRSAPNMNQEGGFNLLLARKWQNEASTIFLDLKIDGSFEGNFDSDNTIIGFWSVSDDQKILSLKEENASDGKGVTLNVEYTILDMSSNNMKVLDEDGNKLEFVGS</sequence>
<gene>
    <name evidence="3" type="ORF">HELGO_WM27333</name>
</gene>
<feature type="compositionally biased region" description="Polar residues" evidence="1">
    <location>
        <begin position="32"/>
        <end position="49"/>
    </location>
</feature>
<evidence type="ECO:0000256" key="2">
    <source>
        <dbReference type="SAM" id="SignalP"/>
    </source>
</evidence>
<name>A0A6S6UI22_9BACT</name>
<dbReference type="EMBL" id="CACVAQ010000552">
    <property type="protein sequence ID" value="CAA6830401.1"/>
    <property type="molecule type" value="Genomic_DNA"/>
</dbReference>
<feature type="signal peptide" evidence="2">
    <location>
        <begin position="1"/>
        <end position="28"/>
    </location>
</feature>
<proteinExistence type="predicted"/>
<evidence type="ECO:0008006" key="4">
    <source>
        <dbReference type="Google" id="ProtNLM"/>
    </source>
</evidence>
<organism evidence="3">
    <name type="scientific">uncultured Aureispira sp</name>
    <dbReference type="NCBI Taxonomy" id="1331704"/>
    <lineage>
        <taxon>Bacteria</taxon>
        <taxon>Pseudomonadati</taxon>
        <taxon>Bacteroidota</taxon>
        <taxon>Saprospiria</taxon>
        <taxon>Saprospirales</taxon>
        <taxon>Saprospiraceae</taxon>
        <taxon>Aureispira</taxon>
        <taxon>environmental samples</taxon>
    </lineage>
</organism>